<sequence>MMLQKYMCMLGIGSAKIDLVLPKYEFTVGENIEGQFNIAGGFISQPLKRIECDLIMHCEKREIDEVIGSSTILTSKIIKPKQTQSITFSYQLPEELPETSVNPQFKFRTRLIFHEGVKSADTDNIVIKTNDPEVYKSPVRIN</sequence>
<dbReference type="EMBL" id="WBOT01000003">
    <property type="protein sequence ID" value="KAB2332695.1"/>
    <property type="molecule type" value="Genomic_DNA"/>
</dbReference>
<dbReference type="AlphaFoldDB" id="A0A7V7RLN3"/>
<dbReference type="PANTHER" id="PTHR40053:SF1">
    <property type="entry name" value="SPORULATION-CONTROL PROTEIN SPO0M"/>
    <property type="match status" value="1"/>
</dbReference>
<dbReference type="InterPro" id="IPR009776">
    <property type="entry name" value="Spore_0_M"/>
</dbReference>
<protein>
    <submittedName>
        <fullName evidence="1">Sporulation protein</fullName>
    </submittedName>
</protein>
<evidence type="ECO:0000313" key="1">
    <source>
        <dbReference type="EMBL" id="KAB2332695.1"/>
    </source>
</evidence>
<proteinExistence type="predicted"/>
<name>A0A7V7RLN3_9BACI</name>
<gene>
    <name evidence="1" type="ORF">F7732_11435</name>
</gene>
<evidence type="ECO:0000313" key="2">
    <source>
        <dbReference type="Proteomes" id="UP000441354"/>
    </source>
</evidence>
<accession>A0A7V7RLN3</accession>
<keyword evidence="2" id="KW-1185">Reference proteome</keyword>
<organism evidence="1 2">
    <name type="scientific">Bacillus mesophilum</name>
    <dbReference type="NCBI Taxonomy" id="1071718"/>
    <lineage>
        <taxon>Bacteria</taxon>
        <taxon>Bacillati</taxon>
        <taxon>Bacillota</taxon>
        <taxon>Bacilli</taxon>
        <taxon>Bacillales</taxon>
        <taxon>Bacillaceae</taxon>
        <taxon>Bacillus</taxon>
    </lineage>
</organism>
<dbReference type="Pfam" id="PF07070">
    <property type="entry name" value="Spo0M"/>
    <property type="match status" value="1"/>
</dbReference>
<comment type="caution">
    <text evidence="1">The sequence shown here is derived from an EMBL/GenBank/DDBJ whole genome shotgun (WGS) entry which is preliminary data.</text>
</comment>
<dbReference type="Proteomes" id="UP000441354">
    <property type="component" value="Unassembled WGS sequence"/>
</dbReference>
<reference evidence="1 2" key="1">
    <citation type="journal article" date="2014" name="Arch. Microbiol.">
        <title>Bacillus mesophilum sp. nov., strain IITR-54T, a novel 4-chlorobiphenyl dechlorinating bacterium.</title>
        <authorList>
            <person name="Manickam N."/>
            <person name="Singh N.K."/>
            <person name="Bajaj A."/>
            <person name="Kumar R.M."/>
            <person name="Kaur G."/>
            <person name="Kaur N."/>
            <person name="Bala M."/>
            <person name="Kumar A."/>
            <person name="Mayilraj S."/>
        </authorList>
    </citation>
    <scope>NUCLEOTIDE SEQUENCE [LARGE SCALE GENOMIC DNA]</scope>
    <source>
        <strain evidence="1 2">IITR-54</strain>
    </source>
</reference>
<dbReference type="OrthoDB" id="2988706at2"/>
<dbReference type="PANTHER" id="PTHR40053">
    <property type="entry name" value="SPORULATION-CONTROL PROTEIN SPO0M"/>
    <property type="match status" value="1"/>
</dbReference>